<feature type="binding site" evidence="2">
    <location>
        <position position="70"/>
    </location>
    <ligand>
        <name>Mg(2+)</name>
        <dbReference type="ChEBI" id="CHEBI:18420"/>
        <label>2</label>
    </ligand>
</feature>
<dbReference type="Gene3D" id="3.30.1330.10">
    <property type="entry name" value="PurM-like, N-terminal domain"/>
    <property type="match status" value="1"/>
</dbReference>
<evidence type="ECO:0000313" key="5">
    <source>
        <dbReference type="EMBL" id="RIJ28988.1"/>
    </source>
</evidence>
<dbReference type="GO" id="GO:0000287">
    <property type="term" value="F:magnesium ion binding"/>
    <property type="evidence" value="ECO:0007669"/>
    <property type="project" value="UniProtKB-UniRule"/>
</dbReference>
<dbReference type="PANTHER" id="PTHR30270">
    <property type="entry name" value="THIAMINE-MONOPHOSPHATE KINASE"/>
    <property type="match status" value="1"/>
</dbReference>
<feature type="binding site" evidence="2">
    <location>
        <position position="42"/>
    </location>
    <ligand>
        <name>Mg(2+)</name>
        <dbReference type="ChEBI" id="CHEBI:18420"/>
        <label>2</label>
    </ligand>
</feature>
<dbReference type="InterPro" id="IPR006283">
    <property type="entry name" value="ThiL-like"/>
</dbReference>
<dbReference type="GO" id="GO:0005524">
    <property type="term" value="F:ATP binding"/>
    <property type="evidence" value="ECO:0007669"/>
    <property type="project" value="UniProtKB-UniRule"/>
</dbReference>
<feature type="domain" description="PurM-like N-terminal" evidence="3">
    <location>
        <begin position="26"/>
        <end position="135"/>
    </location>
</feature>
<feature type="binding site" evidence="2">
    <location>
        <position position="40"/>
    </location>
    <ligand>
        <name>Mg(2+)</name>
        <dbReference type="ChEBI" id="CHEBI:18420"/>
        <label>4</label>
    </ligand>
</feature>
<dbReference type="SUPFAM" id="SSF56042">
    <property type="entry name" value="PurM C-terminal domain-like"/>
    <property type="match status" value="1"/>
</dbReference>
<sequence length="309" mass="32717">MSEFDWIDRYLRPLAKSPGADGLRNDVGVLRPAGSPLIATLDTLVESIHFLSSDPLDTVGQKLLRVNISDILCKGAVPRDALLSIAMPEAFTEDQFAALCEGLSRDLDTWNIALIGGDTVRTTGPLSLSLTLTGTCLTESVIQRSGAREGDTLYVTGKIGRGGLGLRDAQSGIESDHAAHYRVPDIPPLNIADLIAAFATASIDVSDGLISDAGHIAQESEASIQIDLGQIPFAETVRDAEHALEMATSGDDYQTLFTAPAYDQHRLHATAKTLGLDVTAIGSVCAGECIKLSLNGADVPVPARTGYRH</sequence>
<feature type="binding site" evidence="2">
    <location>
        <position position="251"/>
    </location>
    <ligand>
        <name>substrate</name>
    </ligand>
</feature>
<feature type="binding site" evidence="2">
    <location>
        <begin position="117"/>
        <end position="118"/>
    </location>
    <ligand>
        <name>ATP</name>
        <dbReference type="ChEBI" id="CHEBI:30616"/>
    </ligand>
</feature>
<dbReference type="EC" id="2.7.4.16" evidence="2"/>
<feature type="binding site" evidence="2">
    <location>
        <position position="206"/>
    </location>
    <ligand>
        <name>ATP</name>
        <dbReference type="ChEBI" id="CHEBI:30616"/>
    </ligand>
</feature>
<keyword evidence="2 5" id="KW-0418">Kinase</keyword>
<dbReference type="InterPro" id="IPR010918">
    <property type="entry name" value="PurM-like_C_dom"/>
</dbReference>
<dbReference type="PIRSF" id="PIRSF005303">
    <property type="entry name" value="Thiam_monoph_kin"/>
    <property type="match status" value="1"/>
</dbReference>
<keyword evidence="2 5" id="KW-0808">Transferase</keyword>
<dbReference type="OrthoDB" id="9802811at2"/>
<dbReference type="RefSeq" id="WP_119454404.1">
    <property type="nucleotide sequence ID" value="NZ_QWGA01000007.1"/>
</dbReference>
<feature type="binding site" evidence="2">
    <location>
        <position position="207"/>
    </location>
    <ligand>
        <name>Mg(2+)</name>
        <dbReference type="ChEBI" id="CHEBI:18420"/>
        <label>5</label>
    </ligand>
</feature>
<feature type="binding site" evidence="2">
    <location>
        <position position="118"/>
    </location>
    <ligand>
        <name>Mg(2+)</name>
        <dbReference type="ChEBI" id="CHEBI:18420"/>
        <label>1</label>
    </ligand>
</feature>
<keyword evidence="2" id="KW-0067">ATP-binding</keyword>
<feature type="binding site" evidence="2">
    <location>
        <position position="70"/>
    </location>
    <ligand>
        <name>Mg(2+)</name>
        <dbReference type="ChEBI" id="CHEBI:18420"/>
        <label>3</label>
    </ligand>
</feature>
<feature type="binding site" evidence="2">
    <location>
        <position position="144"/>
    </location>
    <ligand>
        <name>ATP</name>
        <dbReference type="ChEBI" id="CHEBI:30616"/>
    </ligand>
</feature>
<keyword evidence="2" id="KW-0479">Metal-binding</keyword>
<dbReference type="CDD" id="cd02194">
    <property type="entry name" value="ThiL"/>
    <property type="match status" value="1"/>
</dbReference>
<comment type="caution">
    <text evidence="2">Lacks conserved residue(s) required for the propagation of feature annotation.</text>
</comment>
<reference evidence="5 6" key="1">
    <citation type="submission" date="2018-08" db="EMBL/GenBank/DDBJ databases">
        <title>Henriciella mobilis sp. nov., isolated from seawater.</title>
        <authorList>
            <person name="Cheng H."/>
            <person name="Wu Y.-H."/>
            <person name="Xu X.-W."/>
            <person name="Guo L.-L."/>
        </authorList>
    </citation>
    <scope>NUCLEOTIDE SEQUENCE [LARGE SCALE GENOMIC DNA]</scope>
    <source>
        <strain evidence="5 6">CCUG67844</strain>
    </source>
</reference>
<dbReference type="InterPro" id="IPR036676">
    <property type="entry name" value="PurM-like_C_sf"/>
</dbReference>
<protein>
    <recommendedName>
        <fullName evidence="2">Thiamine-monophosphate kinase</fullName>
        <shortName evidence="2">TMP kinase</shortName>
        <shortName evidence="2">Thiamine-phosphate kinase</shortName>
        <ecNumber evidence="2">2.7.4.16</ecNumber>
    </recommendedName>
</protein>
<comment type="miscellaneous">
    <text evidence="2">Reaction mechanism of ThiL seems to utilize a direct, inline transfer of the gamma-phosphate of ATP to TMP rather than a phosphorylated enzyme intermediate.</text>
</comment>
<dbReference type="Gene3D" id="3.90.650.10">
    <property type="entry name" value="PurM-like C-terminal domain"/>
    <property type="match status" value="1"/>
</dbReference>
<feature type="binding site" evidence="2">
    <location>
        <position position="49"/>
    </location>
    <ligand>
        <name>substrate</name>
    </ligand>
</feature>
<comment type="function">
    <text evidence="2">Catalyzes the ATP-dependent phosphorylation of thiamine-monophosphate (TMP) to form thiamine-pyrophosphate (TPP), the active form of vitamin B1.</text>
</comment>
<dbReference type="SUPFAM" id="SSF55326">
    <property type="entry name" value="PurM N-terminal domain-like"/>
    <property type="match status" value="1"/>
</dbReference>
<comment type="pathway">
    <text evidence="2">Cofactor biosynthesis; thiamine diphosphate biosynthesis; thiamine diphosphate from thiamine phosphate: step 1/1.</text>
</comment>
<dbReference type="Pfam" id="PF00586">
    <property type="entry name" value="AIRS"/>
    <property type="match status" value="1"/>
</dbReference>
<evidence type="ECO:0000259" key="3">
    <source>
        <dbReference type="Pfam" id="PF00586"/>
    </source>
</evidence>
<dbReference type="InterPro" id="IPR016188">
    <property type="entry name" value="PurM-like_N"/>
</dbReference>
<proteinExistence type="inferred from homology"/>
<organism evidence="5 6">
    <name type="scientific">Henriciella algicola</name>
    <dbReference type="NCBI Taxonomy" id="1608422"/>
    <lineage>
        <taxon>Bacteria</taxon>
        <taxon>Pseudomonadati</taxon>
        <taxon>Pseudomonadota</taxon>
        <taxon>Alphaproteobacteria</taxon>
        <taxon>Hyphomonadales</taxon>
        <taxon>Hyphomonadaceae</taxon>
        <taxon>Henriciella</taxon>
    </lineage>
</organism>
<dbReference type="Pfam" id="PF02769">
    <property type="entry name" value="AIRS_C"/>
    <property type="match status" value="1"/>
</dbReference>
<feature type="binding site" evidence="2">
    <location>
        <position position="26"/>
    </location>
    <ligand>
        <name>Mg(2+)</name>
        <dbReference type="ChEBI" id="CHEBI:18420"/>
        <label>3</label>
    </ligand>
</feature>
<gene>
    <name evidence="2 5" type="primary">thiL</name>
    <name evidence="5" type="ORF">D1222_11510</name>
</gene>
<feature type="binding site" evidence="2">
    <location>
        <position position="70"/>
    </location>
    <ligand>
        <name>Mg(2+)</name>
        <dbReference type="ChEBI" id="CHEBI:18420"/>
        <label>4</label>
    </ligand>
</feature>
<keyword evidence="2" id="KW-0547">Nucleotide-binding</keyword>
<comment type="caution">
    <text evidence="5">The sequence shown here is derived from an EMBL/GenBank/DDBJ whole genome shotgun (WGS) entry which is preliminary data.</text>
</comment>
<keyword evidence="1 2" id="KW-0784">Thiamine biosynthesis</keyword>
<feature type="binding site" evidence="2">
    <location>
        <position position="204"/>
    </location>
    <ligand>
        <name>Mg(2+)</name>
        <dbReference type="ChEBI" id="CHEBI:18420"/>
        <label>3</label>
    </ligand>
</feature>
<dbReference type="Proteomes" id="UP000265845">
    <property type="component" value="Unassembled WGS sequence"/>
</dbReference>
<dbReference type="GO" id="GO:0009229">
    <property type="term" value="P:thiamine diphosphate biosynthetic process"/>
    <property type="evidence" value="ECO:0007669"/>
    <property type="project" value="UniProtKB-UniRule"/>
</dbReference>
<dbReference type="UniPathway" id="UPA00060">
    <property type="reaction ID" value="UER00142"/>
</dbReference>
<evidence type="ECO:0000313" key="6">
    <source>
        <dbReference type="Proteomes" id="UP000265845"/>
    </source>
</evidence>
<evidence type="ECO:0000256" key="2">
    <source>
        <dbReference type="HAMAP-Rule" id="MF_02128"/>
    </source>
</evidence>
<evidence type="ECO:0000259" key="4">
    <source>
        <dbReference type="Pfam" id="PF02769"/>
    </source>
</evidence>
<dbReference type="GO" id="GO:0009228">
    <property type="term" value="P:thiamine biosynthetic process"/>
    <property type="evidence" value="ECO:0007669"/>
    <property type="project" value="UniProtKB-KW"/>
</dbReference>
<dbReference type="AlphaFoldDB" id="A0A399RC23"/>
<dbReference type="EMBL" id="QWGA01000007">
    <property type="protein sequence ID" value="RIJ28988.1"/>
    <property type="molecule type" value="Genomic_DNA"/>
</dbReference>
<dbReference type="NCBIfam" id="TIGR01379">
    <property type="entry name" value="thiL"/>
    <property type="match status" value="1"/>
</dbReference>
<dbReference type="HAMAP" id="MF_02128">
    <property type="entry name" value="TMP_kinase"/>
    <property type="match status" value="1"/>
</dbReference>
<dbReference type="InterPro" id="IPR036921">
    <property type="entry name" value="PurM-like_N_sf"/>
</dbReference>
<comment type="similarity">
    <text evidence="2">Belongs to the thiamine-monophosphate kinase family.</text>
</comment>
<keyword evidence="6" id="KW-1185">Reference proteome</keyword>
<feature type="domain" description="PurM-like C-terminal" evidence="4">
    <location>
        <begin position="148"/>
        <end position="289"/>
    </location>
</feature>
<accession>A0A399RC23</accession>
<comment type="catalytic activity">
    <reaction evidence="2">
        <text>thiamine phosphate + ATP = thiamine diphosphate + ADP</text>
        <dbReference type="Rhea" id="RHEA:15913"/>
        <dbReference type="ChEBI" id="CHEBI:30616"/>
        <dbReference type="ChEBI" id="CHEBI:37575"/>
        <dbReference type="ChEBI" id="CHEBI:58937"/>
        <dbReference type="ChEBI" id="CHEBI:456216"/>
        <dbReference type="EC" id="2.7.4.16"/>
    </reaction>
</comment>
<evidence type="ECO:0000256" key="1">
    <source>
        <dbReference type="ARBA" id="ARBA00022977"/>
    </source>
</evidence>
<dbReference type="PANTHER" id="PTHR30270:SF0">
    <property type="entry name" value="THIAMINE-MONOPHOSPHATE KINASE"/>
    <property type="match status" value="1"/>
</dbReference>
<feature type="binding site" evidence="2">
    <location>
        <position position="42"/>
    </location>
    <ligand>
        <name>Mg(2+)</name>
        <dbReference type="ChEBI" id="CHEBI:18420"/>
        <label>1</label>
    </ligand>
</feature>
<name>A0A399RC23_9PROT</name>
<dbReference type="GO" id="GO:0009030">
    <property type="term" value="F:thiamine-phosphate kinase activity"/>
    <property type="evidence" value="ECO:0007669"/>
    <property type="project" value="UniProtKB-UniRule"/>
</dbReference>
<feature type="binding site" evidence="2">
    <location>
        <position position="26"/>
    </location>
    <ligand>
        <name>Mg(2+)</name>
        <dbReference type="ChEBI" id="CHEBI:18420"/>
        <label>4</label>
    </ligand>
</feature>
<keyword evidence="2" id="KW-0460">Magnesium</keyword>